<feature type="region of interest" description="Disordered" evidence="7">
    <location>
        <begin position="214"/>
        <end position="240"/>
    </location>
</feature>
<feature type="domain" description="LysM" evidence="8">
    <location>
        <begin position="422"/>
        <end position="468"/>
    </location>
</feature>
<evidence type="ECO:0000256" key="3">
    <source>
        <dbReference type="ARBA" id="ARBA00022723"/>
    </source>
</evidence>
<sequence>MRLAALAATGLGLAGCNMIFGSEPRTPPAAPTVTGVDTEHEQLVASFGGAYSAPQTQALIEEMTRKLVAATERPDARYRLTILDSPAINAFALPTGRLYVTRGLIALANDKSELAAVMAHEIAHVTLAHAAARTELEARSVLVSRVVSDVLRDQRASASIRETSRFDFASFSRAQELEADAVSVRTLAGAGFDPFGAARFLTALDRWVALESGLPDGGDGGPPSRLATHPSTPERVSEARNAARRIGAPGLGTDDRDIYLAAVDGIAWGEDPRDGLVRGSRYVNARLRIAFSAPDGFTLDNASRAVLGASPDGERRLMFDAVEPGDGQSLADVVRATWTDAVETGTVEETTINGLPAAVASSRGDAWHFRVAAVQAGEAVYRLIFAFRPSDPGAEAAFRATLSSVRAISETEATTLTRLRVRVITASPGDTLETLAARMQTDKPVETFRTLNGLFEHTRIEAGRRYKIVTG</sequence>
<dbReference type="Proteomes" id="UP000600449">
    <property type="component" value="Unassembled WGS sequence"/>
</dbReference>
<proteinExistence type="predicted"/>
<dbReference type="PROSITE" id="PS51257">
    <property type="entry name" value="PROKAR_LIPOPROTEIN"/>
    <property type="match status" value="1"/>
</dbReference>
<keyword evidence="10" id="KW-1185">Reference proteome</keyword>
<dbReference type="PANTHER" id="PTHR22726:SF1">
    <property type="entry name" value="METALLOENDOPEPTIDASE OMA1, MITOCHONDRIAL"/>
    <property type="match status" value="1"/>
</dbReference>
<dbReference type="InterPro" id="IPR001915">
    <property type="entry name" value="Peptidase_M48"/>
</dbReference>
<evidence type="ECO:0000313" key="10">
    <source>
        <dbReference type="Proteomes" id="UP000600449"/>
    </source>
</evidence>
<keyword evidence="6 9" id="KW-0482">Metalloprotease</keyword>
<accession>A0A917Q8V4</accession>
<dbReference type="InterPro" id="IPR051156">
    <property type="entry name" value="Mito/Outer_Membr_Metalloprot"/>
</dbReference>
<comment type="caution">
    <text evidence="9">The sequence shown here is derived from an EMBL/GenBank/DDBJ whole genome shotgun (WGS) entry which is preliminary data.</text>
</comment>
<gene>
    <name evidence="9" type="ORF">GCM10011322_23460</name>
</gene>
<protein>
    <submittedName>
        <fullName evidence="9">Metalloprotease</fullName>
    </submittedName>
</protein>
<comment type="cofactor">
    <cofactor evidence="1">
        <name>Zn(2+)</name>
        <dbReference type="ChEBI" id="CHEBI:29105"/>
    </cofactor>
</comment>
<evidence type="ECO:0000259" key="8">
    <source>
        <dbReference type="PROSITE" id="PS51782"/>
    </source>
</evidence>
<dbReference type="GO" id="GO:0004222">
    <property type="term" value="F:metalloendopeptidase activity"/>
    <property type="evidence" value="ECO:0007669"/>
    <property type="project" value="InterPro"/>
</dbReference>
<name>A0A917Q8V4_9HYPH</name>
<keyword evidence="5" id="KW-0862">Zinc</keyword>
<dbReference type="AlphaFoldDB" id="A0A917Q8V4"/>
<dbReference type="PANTHER" id="PTHR22726">
    <property type="entry name" value="METALLOENDOPEPTIDASE OMA1"/>
    <property type="match status" value="1"/>
</dbReference>
<evidence type="ECO:0000256" key="4">
    <source>
        <dbReference type="ARBA" id="ARBA00022801"/>
    </source>
</evidence>
<dbReference type="EMBL" id="BMMF01000006">
    <property type="protein sequence ID" value="GGK35816.1"/>
    <property type="molecule type" value="Genomic_DNA"/>
</dbReference>
<evidence type="ECO:0000256" key="2">
    <source>
        <dbReference type="ARBA" id="ARBA00022670"/>
    </source>
</evidence>
<keyword evidence="4" id="KW-0378">Hydrolase</keyword>
<reference evidence="9 10" key="1">
    <citation type="journal article" date="2014" name="Int. J. Syst. Evol. Microbiol.">
        <title>Complete genome sequence of Corynebacterium casei LMG S-19264T (=DSM 44701T), isolated from a smear-ripened cheese.</title>
        <authorList>
            <consortium name="US DOE Joint Genome Institute (JGI-PGF)"/>
            <person name="Walter F."/>
            <person name="Albersmeier A."/>
            <person name="Kalinowski J."/>
            <person name="Ruckert C."/>
        </authorList>
    </citation>
    <scope>NUCLEOTIDE SEQUENCE [LARGE SCALE GENOMIC DNA]</scope>
    <source>
        <strain evidence="9 10">CGMCC 1.9161</strain>
    </source>
</reference>
<evidence type="ECO:0000256" key="6">
    <source>
        <dbReference type="ARBA" id="ARBA00023049"/>
    </source>
</evidence>
<keyword evidence="3" id="KW-0479">Metal-binding</keyword>
<dbReference type="Gene3D" id="3.30.2010.10">
    <property type="entry name" value="Metalloproteases ('zincins'), catalytic domain"/>
    <property type="match status" value="1"/>
</dbReference>
<dbReference type="GO" id="GO:0016020">
    <property type="term" value="C:membrane"/>
    <property type="evidence" value="ECO:0007669"/>
    <property type="project" value="TreeGrafter"/>
</dbReference>
<dbReference type="InterPro" id="IPR018392">
    <property type="entry name" value="LysM"/>
</dbReference>
<dbReference type="GO" id="GO:0051603">
    <property type="term" value="P:proteolysis involved in protein catabolic process"/>
    <property type="evidence" value="ECO:0007669"/>
    <property type="project" value="TreeGrafter"/>
</dbReference>
<organism evidence="9 10">
    <name type="scientific">Salinarimonas ramus</name>
    <dbReference type="NCBI Taxonomy" id="690164"/>
    <lineage>
        <taxon>Bacteria</taxon>
        <taxon>Pseudomonadati</taxon>
        <taxon>Pseudomonadota</taxon>
        <taxon>Alphaproteobacteria</taxon>
        <taxon>Hyphomicrobiales</taxon>
        <taxon>Salinarimonadaceae</taxon>
        <taxon>Salinarimonas</taxon>
    </lineage>
</organism>
<evidence type="ECO:0000256" key="7">
    <source>
        <dbReference type="SAM" id="MobiDB-lite"/>
    </source>
</evidence>
<evidence type="ECO:0000313" key="9">
    <source>
        <dbReference type="EMBL" id="GGK35816.1"/>
    </source>
</evidence>
<dbReference type="Pfam" id="PF01435">
    <property type="entry name" value="Peptidase_M48"/>
    <property type="match status" value="1"/>
</dbReference>
<dbReference type="GO" id="GO:0046872">
    <property type="term" value="F:metal ion binding"/>
    <property type="evidence" value="ECO:0007669"/>
    <property type="project" value="UniProtKB-KW"/>
</dbReference>
<dbReference type="CDD" id="cd07324">
    <property type="entry name" value="M48C_Oma1-like"/>
    <property type="match status" value="1"/>
</dbReference>
<evidence type="ECO:0000256" key="1">
    <source>
        <dbReference type="ARBA" id="ARBA00001947"/>
    </source>
</evidence>
<keyword evidence="2" id="KW-0645">Protease</keyword>
<dbReference type="PROSITE" id="PS51782">
    <property type="entry name" value="LYSM"/>
    <property type="match status" value="1"/>
</dbReference>
<evidence type="ECO:0000256" key="5">
    <source>
        <dbReference type="ARBA" id="ARBA00022833"/>
    </source>
</evidence>